<organism evidence="1 2">
    <name type="scientific">Microbotryum saponariae</name>
    <dbReference type="NCBI Taxonomy" id="289078"/>
    <lineage>
        <taxon>Eukaryota</taxon>
        <taxon>Fungi</taxon>
        <taxon>Dikarya</taxon>
        <taxon>Basidiomycota</taxon>
        <taxon>Pucciniomycotina</taxon>
        <taxon>Microbotryomycetes</taxon>
        <taxon>Microbotryales</taxon>
        <taxon>Microbotryaceae</taxon>
        <taxon>Microbotryum</taxon>
    </lineage>
</organism>
<name>A0A2X0KHR9_9BASI</name>
<accession>A0A2X0KHR9</accession>
<proteinExistence type="predicted"/>
<dbReference type="AlphaFoldDB" id="A0A2X0KHR9"/>
<evidence type="ECO:0000313" key="2">
    <source>
        <dbReference type="Proteomes" id="UP000249723"/>
    </source>
</evidence>
<protein>
    <submittedName>
        <fullName evidence="1">BZ3500_MvSof-1268-A1-R1_Chr5-2g07694 protein</fullName>
    </submittedName>
</protein>
<evidence type="ECO:0000313" key="1">
    <source>
        <dbReference type="EMBL" id="SCZ92187.1"/>
    </source>
</evidence>
<gene>
    <name evidence="1" type="ORF">BZ3500_MVSOF-1268-A1-R1_CHR5-2G07694</name>
</gene>
<dbReference type="EMBL" id="FMWP01000018">
    <property type="protein sequence ID" value="SCZ92187.1"/>
    <property type="molecule type" value="Genomic_DNA"/>
</dbReference>
<keyword evidence="2" id="KW-1185">Reference proteome</keyword>
<sequence>MDTSLPHLHRCCRDSPLPLPVFDQLYYVSDVVIAKSDQCISTYLFDQLYYVSDVVIAKSDE</sequence>
<reference evidence="2" key="1">
    <citation type="submission" date="2016-10" db="EMBL/GenBank/DDBJ databases">
        <authorList>
            <person name="Jeantristanb JTB J.-T."/>
            <person name="Ricardo R."/>
        </authorList>
    </citation>
    <scope>NUCLEOTIDE SEQUENCE [LARGE SCALE GENOMIC DNA]</scope>
</reference>
<dbReference type="Proteomes" id="UP000249723">
    <property type="component" value="Unassembled WGS sequence"/>
</dbReference>